<accession>A0A165DMW5</accession>
<keyword evidence="2" id="KW-1185">Reference proteome</keyword>
<dbReference type="AlphaFoldDB" id="A0A165DMW5"/>
<protein>
    <submittedName>
        <fullName evidence="1">Uncharacterized protein</fullName>
    </submittedName>
</protein>
<proteinExistence type="predicted"/>
<name>A0A165DMW5_EXIGL</name>
<dbReference type="InParanoid" id="A0A165DMW5"/>
<dbReference type="EMBL" id="KV426206">
    <property type="protein sequence ID" value="KZV84940.1"/>
    <property type="molecule type" value="Genomic_DNA"/>
</dbReference>
<evidence type="ECO:0000313" key="2">
    <source>
        <dbReference type="Proteomes" id="UP000077266"/>
    </source>
</evidence>
<organism evidence="1 2">
    <name type="scientific">Exidia glandulosa HHB12029</name>
    <dbReference type="NCBI Taxonomy" id="1314781"/>
    <lineage>
        <taxon>Eukaryota</taxon>
        <taxon>Fungi</taxon>
        <taxon>Dikarya</taxon>
        <taxon>Basidiomycota</taxon>
        <taxon>Agaricomycotina</taxon>
        <taxon>Agaricomycetes</taxon>
        <taxon>Auriculariales</taxon>
        <taxon>Exidiaceae</taxon>
        <taxon>Exidia</taxon>
    </lineage>
</organism>
<evidence type="ECO:0000313" key="1">
    <source>
        <dbReference type="EMBL" id="KZV84940.1"/>
    </source>
</evidence>
<gene>
    <name evidence="1" type="ORF">EXIGLDRAFT_726650</name>
</gene>
<sequence>MADYLVCNSTASIKLTRTFIDSQACRLRGIEGLDIVSPLIAHSPAPTRKPTTP</sequence>
<dbReference type="Proteomes" id="UP000077266">
    <property type="component" value="Unassembled WGS sequence"/>
</dbReference>
<reference evidence="1 2" key="1">
    <citation type="journal article" date="2016" name="Mol. Biol. Evol.">
        <title>Comparative Genomics of Early-Diverging Mushroom-Forming Fungi Provides Insights into the Origins of Lignocellulose Decay Capabilities.</title>
        <authorList>
            <person name="Nagy L.G."/>
            <person name="Riley R."/>
            <person name="Tritt A."/>
            <person name="Adam C."/>
            <person name="Daum C."/>
            <person name="Floudas D."/>
            <person name="Sun H."/>
            <person name="Yadav J.S."/>
            <person name="Pangilinan J."/>
            <person name="Larsson K.H."/>
            <person name="Matsuura K."/>
            <person name="Barry K."/>
            <person name="Labutti K."/>
            <person name="Kuo R."/>
            <person name="Ohm R.A."/>
            <person name="Bhattacharya S.S."/>
            <person name="Shirouzu T."/>
            <person name="Yoshinaga Y."/>
            <person name="Martin F.M."/>
            <person name="Grigoriev I.V."/>
            <person name="Hibbett D.S."/>
        </authorList>
    </citation>
    <scope>NUCLEOTIDE SEQUENCE [LARGE SCALE GENOMIC DNA]</scope>
    <source>
        <strain evidence="1 2">HHB12029</strain>
    </source>
</reference>